<dbReference type="HOGENOM" id="CLU_1382146_0_0_7"/>
<dbReference type="Proteomes" id="UP000000739">
    <property type="component" value="Chromosome"/>
</dbReference>
<dbReference type="Pfam" id="PF13690">
    <property type="entry name" value="CheX"/>
    <property type="match status" value="1"/>
</dbReference>
<name>B8FJD6_DESAL</name>
<dbReference type="KEGG" id="dal:Dalk_3919"/>
<dbReference type="Gene3D" id="3.40.1550.10">
    <property type="entry name" value="CheC-like"/>
    <property type="match status" value="1"/>
</dbReference>
<evidence type="ECO:0000313" key="5">
    <source>
        <dbReference type="Proteomes" id="UP000000739"/>
    </source>
</evidence>
<evidence type="ECO:0000256" key="2">
    <source>
        <dbReference type="SAM" id="MobiDB-lite"/>
    </source>
</evidence>
<accession>B8FJD6</accession>
<feature type="domain" description="Chemotaxis phosphatase CheX-like" evidence="3">
    <location>
        <begin position="46"/>
        <end position="119"/>
    </location>
</feature>
<protein>
    <recommendedName>
        <fullName evidence="3">Chemotaxis phosphatase CheX-like domain-containing protein</fullName>
    </recommendedName>
</protein>
<evidence type="ECO:0000259" key="3">
    <source>
        <dbReference type="Pfam" id="PF13690"/>
    </source>
</evidence>
<sequence length="197" mass="20863">MTSSENVTKAVFRAMSDTFEGMAFVQISRLEDESPDTTADDMIWSRVDVKAPAAGFMAIAYTREVGVHIVESLYGMLEEPCSQELLQDSLNEIVNTVIGRCMSLLVPAGQTFELGLPKTGEGWPDFGDAEIHGFSTMDGGRLLAITDLGDLDLLGAPLEVEGGGGKSSGGDEWGDSGESNDAWGASGSPDSSDDDWG</sequence>
<dbReference type="InterPro" id="IPR028051">
    <property type="entry name" value="CheX-like_dom"/>
</dbReference>
<dbReference type="SUPFAM" id="SSF103039">
    <property type="entry name" value="CheC-like"/>
    <property type="match status" value="1"/>
</dbReference>
<dbReference type="GO" id="GO:0006935">
    <property type="term" value="P:chemotaxis"/>
    <property type="evidence" value="ECO:0007669"/>
    <property type="project" value="UniProtKB-KW"/>
</dbReference>
<feature type="compositionally biased region" description="Low complexity" evidence="2">
    <location>
        <begin position="176"/>
        <end position="190"/>
    </location>
</feature>
<dbReference type="InterPro" id="IPR028976">
    <property type="entry name" value="CheC-like_sf"/>
</dbReference>
<proteinExistence type="predicted"/>
<organism evidence="4 5">
    <name type="scientific">Desulfatibacillum aliphaticivorans</name>
    <dbReference type="NCBI Taxonomy" id="218208"/>
    <lineage>
        <taxon>Bacteria</taxon>
        <taxon>Pseudomonadati</taxon>
        <taxon>Thermodesulfobacteriota</taxon>
        <taxon>Desulfobacteria</taxon>
        <taxon>Desulfobacterales</taxon>
        <taxon>Desulfatibacillaceae</taxon>
        <taxon>Desulfatibacillum</taxon>
    </lineage>
</organism>
<feature type="region of interest" description="Disordered" evidence="2">
    <location>
        <begin position="159"/>
        <end position="197"/>
    </location>
</feature>
<dbReference type="RefSeq" id="WP_015948654.1">
    <property type="nucleotide sequence ID" value="NC_011768.1"/>
</dbReference>
<dbReference type="AlphaFoldDB" id="B8FJD6"/>
<reference evidence="4 5" key="1">
    <citation type="journal article" date="2012" name="Environ. Microbiol.">
        <title>The genome sequence of Desulfatibacillum alkenivorans AK-01: a blueprint for anaerobic alkane oxidation.</title>
        <authorList>
            <person name="Callaghan A.V."/>
            <person name="Morris B.E."/>
            <person name="Pereira I.A."/>
            <person name="McInerney M.J."/>
            <person name="Austin R.N."/>
            <person name="Groves J.T."/>
            <person name="Kukor J.J."/>
            <person name="Suflita J.M."/>
            <person name="Young L.Y."/>
            <person name="Zylstra G.J."/>
            <person name="Wawrik B."/>
        </authorList>
    </citation>
    <scope>NUCLEOTIDE SEQUENCE [LARGE SCALE GENOMIC DNA]</scope>
    <source>
        <strain evidence="4 5">AK-01</strain>
    </source>
</reference>
<keyword evidence="1" id="KW-0145">Chemotaxis</keyword>
<evidence type="ECO:0000313" key="4">
    <source>
        <dbReference type="EMBL" id="ACL05605.1"/>
    </source>
</evidence>
<evidence type="ECO:0000256" key="1">
    <source>
        <dbReference type="ARBA" id="ARBA00022500"/>
    </source>
</evidence>
<gene>
    <name evidence="4" type="ordered locus">Dalk_3919</name>
</gene>
<keyword evidence="5" id="KW-1185">Reference proteome</keyword>
<dbReference type="EMBL" id="CP001322">
    <property type="protein sequence ID" value="ACL05605.1"/>
    <property type="molecule type" value="Genomic_DNA"/>
</dbReference>